<dbReference type="AlphaFoldDB" id="A0A269XZL1"/>
<evidence type="ECO:0008006" key="3">
    <source>
        <dbReference type="Google" id="ProtNLM"/>
    </source>
</evidence>
<evidence type="ECO:0000313" key="1">
    <source>
        <dbReference type="EMBL" id="PAK77836.1"/>
    </source>
</evidence>
<dbReference type="OrthoDB" id="5677166at2"/>
<sequence>MADIRLVYDNTKMHCDWVITDGDVDTDADLETAVLFSLFTNARAPDGTQPPNGSTDLGGCWIDAIEGYSMGSLLWTIEGAKKTGNSLLTHTRTICEQALQWLLDEKIVGSITVQTSWLNATALNIGIRLTKPDGSDISFRYAWAWKEPARAISSKNPF</sequence>
<dbReference type="Proteomes" id="UP000216151">
    <property type="component" value="Unassembled WGS sequence"/>
</dbReference>
<comment type="caution">
    <text evidence="1">The sequence shown here is derived from an EMBL/GenBank/DDBJ whole genome shotgun (WGS) entry which is preliminary data.</text>
</comment>
<evidence type="ECO:0000313" key="2">
    <source>
        <dbReference type="Proteomes" id="UP000216151"/>
    </source>
</evidence>
<protein>
    <recommendedName>
        <fullName evidence="3">Phage tail protein</fullName>
    </recommendedName>
</protein>
<dbReference type="RefSeq" id="WP_095349950.1">
    <property type="nucleotide sequence ID" value="NZ_NCXK01000011.1"/>
</dbReference>
<dbReference type="Pfam" id="PF07409">
    <property type="entry name" value="GP46"/>
    <property type="match status" value="1"/>
</dbReference>
<keyword evidence="2" id="KW-1185">Reference proteome</keyword>
<organism evidence="1 2">
    <name type="scientific">Acetobacter fabarum</name>
    <dbReference type="NCBI Taxonomy" id="483199"/>
    <lineage>
        <taxon>Bacteria</taxon>
        <taxon>Pseudomonadati</taxon>
        <taxon>Pseudomonadota</taxon>
        <taxon>Alphaproteobacteria</taxon>
        <taxon>Acetobacterales</taxon>
        <taxon>Acetobacteraceae</taxon>
        <taxon>Acetobacter</taxon>
    </lineage>
</organism>
<gene>
    <name evidence="1" type="ORF">B8X00_09160</name>
</gene>
<reference evidence="1 2" key="1">
    <citation type="submission" date="2017-04" db="EMBL/GenBank/DDBJ databases">
        <title>Kefir bacterial isolates.</title>
        <authorList>
            <person name="Kim Y."/>
            <person name="Blasche S."/>
            <person name="Patil K.R."/>
        </authorList>
    </citation>
    <scope>NUCLEOTIDE SEQUENCE [LARGE SCALE GENOMIC DNA]</scope>
    <source>
        <strain evidence="1 2">KR</strain>
    </source>
</reference>
<dbReference type="EMBL" id="NCXK01000011">
    <property type="protein sequence ID" value="PAK77836.1"/>
    <property type="molecule type" value="Genomic_DNA"/>
</dbReference>
<accession>A0A269XZL1</accession>
<name>A0A269XZL1_9PROT</name>
<dbReference type="InterPro" id="IPR010877">
    <property type="entry name" value="Phage_Mu_Gp46"/>
</dbReference>
<proteinExistence type="predicted"/>